<sequence length="147" mass="16458">MSSLLHRINNTVIAVETVFDPGGEVKLLYITMLRGAITLIFSLMSTFHLSMVLATVEFVVTIFDPGGNHCSFCSPLILLYGGILDRVDTILLLVELIHGESVVLEDEIKIQLRLRECCSCYNLYQFSVAFYSTITLAIFCIFLQLAK</sequence>
<comment type="caution">
    <text evidence="2">The sequence shown here is derived from an EMBL/GenBank/DDBJ whole genome shotgun (WGS) entry which is preliminary data.</text>
</comment>
<feature type="non-terminal residue" evidence="2">
    <location>
        <position position="147"/>
    </location>
</feature>
<dbReference type="AlphaFoldDB" id="A0A392QPE6"/>
<keyword evidence="1" id="KW-0812">Transmembrane</keyword>
<keyword evidence="1" id="KW-0472">Membrane</keyword>
<organism evidence="2 3">
    <name type="scientific">Trifolium medium</name>
    <dbReference type="NCBI Taxonomy" id="97028"/>
    <lineage>
        <taxon>Eukaryota</taxon>
        <taxon>Viridiplantae</taxon>
        <taxon>Streptophyta</taxon>
        <taxon>Embryophyta</taxon>
        <taxon>Tracheophyta</taxon>
        <taxon>Spermatophyta</taxon>
        <taxon>Magnoliopsida</taxon>
        <taxon>eudicotyledons</taxon>
        <taxon>Gunneridae</taxon>
        <taxon>Pentapetalae</taxon>
        <taxon>rosids</taxon>
        <taxon>fabids</taxon>
        <taxon>Fabales</taxon>
        <taxon>Fabaceae</taxon>
        <taxon>Papilionoideae</taxon>
        <taxon>50 kb inversion clade</taxon>
        <taxon>NPAAA clade</taxon>
        <taxon>Hologalegina</taxon>
        <taxon>IRL clade</taxon>
        <taxon>Trifolieae</taxon>
        <taxon>Trifolium</taxon>
    </lineage>
</organism>
<reference evidence="2 3" key="1">
    <citation type="journal article" date="2018" name="Front. Plant Sci.">
        <title>Red Clover (Trifolium pratense) and Zigzag Clover (T. medium) - A Picture of Genomic Similarities and Differences.</title>
        <authorList>
            <person name="Dluhosova J."/>
            <person name="Istvanek J."/>
            <person name="Nedelnik J."/>
            <person name="Repkova J."/>
        </authorList>
    </citation>
    <scope>NUCLEOTIDE SEQUENCE [LARGE SCALE GENOMIC DNA]</scope>
    <source>
        <strain evidence="3">cv. 10/8</strain>
        <tissue evidence="2">Leaf</tissue>
    </source>
</reference>
<evidence type="ECO:0000256" key="1">
    <source>
        <dbReference type="SAM" id="Phobius"/>
    </source>
</evidence>
<feature type="transmembrane region" description="Helical" evidence="1">
    <location>
        <begin position="36"/>
        <end position="56"/>
    </location>
</feature>
<protein>
    <submittedName>
        <fullName evidence="2">Uncharacterized protein</fullName>
    </submittedName>
</protein>
<dbReference type="Proteomes" id="UP000265520">
    <property type="component" value="Unassembled WGS sequence"/>
</dbReference>
<keyword evidence="1" id="KW-1133">Transmembrane helix</keyword>
<keyword evidence="3" id="KW-1185">Reference proteome</keyword>
<evidence type="ECO:0000313" key="2">
    <source>
        <dbReference type="EMBL" id="MCI25734.1"/>
    </source>
</evidence>
<name>A0A392QPE6_9FABA</name>
<dbReference type="EMBL" id="LXQA010149024">
    <property type="protein sequence ID" value="MCI25734.1"/>
    <property type="molecule type" value="Genomic_DNA"/>
</dbReference>
<proteinExistence type="predicted"/>
<evidence type="ECO:0000313" key="3">
    <source>
        <dbReference type="Proteomes" id="UP000265520"/>
    </source>
</evidence>
<feature type="transmembrane region" description="Helical" evidence="1">
    <location>
        <begin position="128"/>
        <end position="146"/>
    </location>
</feature>
<accession>A0A392QPE6</accession>